<gene>
    <name evidence="2" type="ORF">KSP39_PZI007463</name>
</gene>
<proteinExistence type="predicted"/>
<reference evidence="2 3" key="1">
    <citation type="journal article" date="2022" name="Nat. Plants">
        <title>Genomes of leafy and leafless Platanthera orchids illuminate the evolution of mycoheterotrophy.</title>
        <authorList>
            <person name="Li M.H."/>
            <person name="Liu K.W."/>
            <person name="Li Z."/>
            <person name="Lu H.C."/>
            <person name="Ye Q.L."/>
            <person name="Zhang D."/>
            <person name="Wang J.Y."/>
            <person name="Li Y.F."/>
            <person name="Zhong Z.M."/>
            <person name="Liu X."/>
            <person name="Yu X."/>
            <person name="Liu D.K."/>
            <person name="Tu X.D."/>
            <person name="Liu B."/>
            <person name="Hao Y."/>
            <person name="Liao X.Y."/>
            <person name="Jiang Y.T."/>
            <person name="Sun W.H."/>
            <person name="Chen J."/>
            <person name="Chen Y.Q."/>
            <person name="Ai Y."/>
            <person name="Zhai J.W."/>
            <person name="Wu S.S."/>
            <person name="Zhou Z."/>
            <person name="Hsiao Y.Y."/>
            <person name="Wu W.L."/>
            <person name="Chen Y.Y."/>
            <person name="Lin Y.F."/>
            <person name="Hsu J.L."/>
            <person name="Li C.Y."/>
            <person name="Wang Z.W."/>
            <person name="Zhao X."/>
            <person name="Zhong W.Y."/>
            <person name="Ma X.K."/>
            <person name="Ma L."/>
            <person name="Huang J."/>
            <person name="Chen G.Z."/>
            <person name="Huang M.Z."/>
            <person name="Huang L."/>
            <person name="Peng D.H."/>
            <person name="Luo Y.B."/>
            <person name="Zou S.Q."/>
            <person name="Chen S.P."/>
            <person name="Lan S."/>
            <person name="Tsai W.C."/>
            <person name="Van de Peer Y."/>
            <person name="Liu Z.J."/>
        </authorList>
    </citation>
    <scope>NUCLEOTIDE SEQUENCE [LARGE SCALE GENOMIC DNA]</scope>
    <source>
        <strain evidence="2">Lor287</strain>
    </source>
</reference>
<keyword evidence="1" id="KW-0472">Membrane</keyword>
<dbReference type="Proteomes" id="UP001418222">
    <property type="component" value="Unassembled WGS sequence"/>
</dbReference>
<dbReference type="EMBL" id="JBBWWQ010000005">
    <property type="protein sequence ID" value="KAK8947211.1"/>
    <property type="molecule type" value="Genomic_DNA"/>
</dbReference>
<evidence type="ECO:0000313" key="2">
    <source>
        <dbReference type="EMBL" id="KAK8947211.1"/>
    </source>
</evidence>
<evidence type="ECO:0000256" key="1">
    <source>
        <dbReference type="SAM" id="Phobius"/>
    </source>
</evidence>
<organism evidence="2 3">
    <name type="scientific">Platanthera zijinensis</name>
    <dbReference type="NCBI Taxonomy" id="2320716"/>
    <lineage>
        <taxon>Eukaryota</taxon>
        <taxon>Viridiplantae</taxon>
        <taxon>Streptophyta</taxon>
        <taxon>Embryophyta</taxon>
        <taxon>Tracheophyta</taxon>
        <taxon>Spermatophyta</taxon>
        <taxon>Magnoliopsida</taxon>
        <taxon>Liliopsida</taxon>
        <taxon>Asparagales</taxon>
        <taxon>Orchidaceae</taxon>
        <taxon>Orchidoideae</taxon>
        <taxon>Orchideae</taxon>
        <taxon>Orchidinae</taxon>
        <taxon>Platanthera</taxon>
    </lineage>
</organism>
<keyword evidence="1" id="KW-0812">Transmembrane</keyword>
<keyword evidence="1" id="KW-1133">Transmembrane helix</keyword>
<feature type="transmembrane region" description="Helical" evidence="1">
    <location>
        <begin position="155"/>
        <end position="178"/>
    </location>
</feature>
<protein>
    <submittedName>
        <fullName evidence="2">Uncharacterized protein</fullName>
    </submittedName>
</protein>
<dbReference type="AlphaFoldDB" id="A0AAP0BQZ8"/>
<name>A0AAP0BQZ8_9ASPA</name>
<evidence type="ECO:0000313" key="3">
    <source>
        <dbReference type="Proteomes" id="UP001418222"/>
    </source>
</evidence>
<accession>A0AAP0BQZ8</accession>
<sequence length="199" mass="22142">MTATSYCSAPQFSHRDRGKLCTIREKCEQTCGKHTLKRSAAGPRSSSSPLKRVVSSLFCPRGKITHKKKKRKLFFEGGYKADHQAVVNSDNARLSITTFQYPAPEAAVYLLTVTEGERPVMEAAVTFAEMYASKMRGDLELPRLKRMAKLETNNAPFRMVVAVMAPFGTVVAVVNAWIKSSFGAAEAKAKLELHLWRDK</sequence>
<keyword evidence="3" id="KW-1185">Reference proteome</keyword>
<comment type="caution">
    <text evidence="2">The sequence shown here is derived from an EMBL/GenBank/DDBJ whole genome shotgun (WGS) entry which is preliminary data.</text>
</comment>